<reference evidence="2 3" key="1">
    <citation type="submission" date="2018-05" db="EMBL/GenBank/DDBJ databases">
        <title>Streptomyces venezuelae.</title>
        <authorList>
            <person name="Kim W."/>
            <person name="Lee N."/>
            <person name="Cho B.-K."/>
        </authorList>
    </citation>
    <scope>NUCLEOTIDE SEQUENCE [LARGE SCALE GENOMIC DNA]</scope>
    <source>
        <strain evidence="2 3">ATCC 14584</strain>
    </source>
</reference>
<evidence type="ECO:0000313" key="3">
    <source>
        <dbReference type="Proteomes" id="UP000322927"/>
    </source>
</evidence>
<sequence>MHSSPSKAVRSVGAEKEPQPTGANTGLHAVLLRPIVDAATWEWSTTFGLEDSSGWTTHQLAGIAASSARIQSRSRLTVAHWPGDVELASRVVAVLVDNAVRHGGIVRVPVRLAEIRTREVLIEVSDLVPQFPAFTEVLGWEPTGPERRRPGLWQARSFGAALTYAANEDGSGKTVQAVLTPEAMA</sequence>
<name>A0A5P2C6A0_STRVZ</name>
<organism evidence="2 3">
    <name type="scientific">Streptomyces venezuelae</name>
    <dbReference type="NCBI Taxonomy" id="54571"/>
    <lineage>
        <taxon>Bacteria</taxon>
        <taxon>Bacillati</taxon>
        <taxon>Actinomycetota</taxon>
        <taxon>Actinomycetes</taxon>
        <taxon>Kitasatosporales</taxon>
        <taxon>Streptomycetaceae</taxon>
        <taxon>Streptomyces</taxon>
    </lineage>
</organism>
<accession>A0A5P2C6A0</accession>
<dbReference type="EMBL" id="CP029192">
    <property type="protein sequence ID" value="QES38236.1"/>
    <property type="molecule type" value="Genomic_DNA"/>
</dbReference>
<dbReference type="AlphaFoldDB" id="A0A5P2C6A0"/>
<dbReference type="Proteomes" id="UP000322927">
    <property type="component" value="Chromosome"/>
</dbReference>
<evidence type="ECO:0000256" key="1">
    <source>
        <dbReference type="SAM" id="MobiDB-lite"/>
    </source>
</evidence>
<gene>
    <name evidence="2" type="ORF">DEJ48_36740</name>
</gene>
<feature type="region of interest" description="Disordered" evidence="1">
    <location>
        <begin position="1"/>
        <end position="24"/>
    </location>
</feature>
<evidence type="ECO:0000313" key="2">
    <source>
        <dbReference type="EMBL" id="QES38236.1"/>
    </source>
</evidence>
<protein>
    <submittedName>
        <fullName evidence="2">Uncharacterized protein</fullName>
    </submittedName>
</protein>
<proteinExistence type="predicted"/>
<dbReference type="InterPro" id="IPR036890">
    <property type="entry name" value="HATPase_C_sf"/>
</dbReference>
<dbReference type="Gene3D" id="3.30.565.10">
    <property type="entry name" value="Histidine kinase-like ATPase, C-terminal domain"/>
    <property type="match status" value="1"/>
</dbReference>